<keyword evidence="8" id="KW-0812">Transmembrane</keyword>
<sequence>MANPNSHGLIKKMFAKKGLFFPIVGVLTLMTFIYMSFGDDFSVSNVFKQQNYSFVKVIGHQLMLDENPFYINGWNSYWLMDHAVEESSRARVKEMLEYGSKMGLTVCRTWAFNDAAYHALQLSPGHFDEQTFQALDYVIAEARQNGVRLIFSLVNNLQAYGGKTQYVKWAWQEGLGISSSNDSFFYDPTIQTYFKNYVKAVLTRKNTITGIEYRNDPIILAWELINEPRCASDPSGDTLQEWIKEMSEYIKTIDEKHLVTIGLEGFYDSKSSKAAVNPSKFTTALGTDFIRNNDIPTIDFASFHMYPDKWVEDNLDEKLEFVKKWMSSHIEDAEKQLKKPVILSEFGLSSHSKDFEPSHRDKLIKLVYDITYKSAKRNKAGAGSFIWQFVVKGMEKYNDDFGVIPWEMQSTYNVIVEQSCRLARLRGPSELKGSLRDACLRSQQ</sequence>
<keyword evidence="6" id="KW-0378">Hydrolase</keyword>
<reference evidence="10" key="1">
    <citation type="submission" date="2024-03" db="EMBL/GenBank/DDBJ databases">
        <title>WGS assembly of Saponaria officinalis var. Norfolk2.</title>
        <authorList>
            <person name="Jenkins J."/>
            <person name="Shu S."/>
            <person name="Grimwood J."/>
            <person name="Barry K."/>
            <person name="Goodstein D."/>
            <person name="Schmutz J."/>
            <person name="Leebens-Mack J."/>
            <person name="Osbourn A."/>
        </authorList>
    </citation>
    <scope>NUCLEOTIDE SEQUENCE [LARGE SCALE GENOMIC DNA]</scope>
    <source>
        <strain evidence="10">JIC</strain>
    </source>
</reference>
<dbReference type="EC" id="3.2.1.78" evidence="4"/>
<dbReference type="PANTHER" id="PTHR31451:SF45">
    <property type="entry name" value="MANNAN ENDO-1,4-BETA-MANNOSIDASE 2"/>
    <property type="match status" value="1"/>
</dbReference>
<evidence type="ECO:0000313" key="10">
    <source>
        <dbReference type="EMBL" id="KAK9689882.1"/>
    </source>
</evidence>
<evidence type="ECO:0000256" key="1">
    <source>
        <dbReference type="ARBA" id="ARBA00001678"/>
    </source>
</evidence>
<feature type="domain" description="Glycoside hydrolase family 5" evidence="9">
    <location>
        <begin position="53"/>
        <end position="390"/>
    </location>
</feature>
<dbReference type="InterPro" id="IPR018087">
    <property type="entry name" value="Glyco_hydro_5_CS"/>
</dbReference>
<dbReference type="FunFam" id="3.20.20.80:FF:000012">
    <property type="entry name" value="Mannan endo-1,4-beta-mannosidase 6"/>
    <property type="match status" value="1"/>
</dbReference>
<dbReference type="Gene3D" id="3.20.20.80">
    <property type="entry name" value="Glycosidases"/>
    <property type="match status" value="1"/>
</dbReference>
<evidence type="ECO:0000256" key="6">
    <source>
        <dbReference type="ARBA" id="ARBA00022801"/>
    </source>
</evidence>
<comment type="caution">
    <text evidence="10">The sequence shown here is derived from an EMBL/GenBank/DDBJ whole genome shotgun (WGS) entry which is preliminary data.</text>
</comment>
<keyword evidence="8" id="KW-1133">Transmembrane helix</keyword>
<keyword evidence="8" id="KW-0472">Membrane</keyword>
<evidence type="ECO:0000256" key="4">
    <source>
        <dbReference type="ARBA" id="ARBA00012706"/>
    </source>
</evidence>
<keyword evidence="5" id="KW-0964">Secreted</keyword>
<evidence type="ECO:0000256" key="7">
    <source>
        <dbReference type="ARBA" id="ARBA00023295"/>
    </source>
</evidence>
<keyword evidence="11" id="KW-1185">Reference proteome</keyword>
<accession>A0AAW1IJW7</accession>
<evidence type="ECO:0000259" key="9">
    <source>
        <dbReference type="Pfam" id="PF26410"/>
    </source>
</evidence>
<dbReference type="InterPro" id="IPR001547">
    <property type="entry name" value="Glyco_hydro_5"/>
</dbReference>
<comment type="catalytic activity">
    <reaction evidence="1">
        <text>Random hydrolysis of (1-&gt;4)-beta-D-mannosidic linkages in mannans, galactomannans and glucomannans.</text>
        <dbReference type="EC" id="3.2.1.78"/>
    </reaction>
</comment>
<dbReference type="GO" id="GO:0005576">
    <property type="term" value="C:extracellular region"/>
    <property type="evidence" value="ECO:0007669"/>
    <property type="project" value="UniProtKB-SubCell"/>
</dbReference>
<dbReference type="GO" id="GO:0000272">
    <property type="term" value="P:polysaccharide catabolic process"/>
    <property type="evidence" value="ECO:0007669"/>
    <property type="project" value="InterPro"/>
</dbReference>
<comment type="similarity">
    <text evidence="3">Belongs to the glycosyl hydrolase 5 (cellulase A) family.</text>
</comment>
<dbReference type="InterPro" id="IPR045053">
    <property type="entry name" value="MAN-like"/>
</dbReference>
<dbReference type="InterPro" id="IPR017853">
    <property type="entry name" value="GH"/>
</dbReference>
<feature type="transmembrane region" description="Helical" evidence="8">
    <location>
        <begin position="19"/>
        <end position="37"/>
    </location>
</feature>
<dbReference type="AlphaFoldDB" id="A0AAW1IJW7"/>
<gene>
    <name evidence="10" type="ORF">RND81_09G088000</name>
</gene>
<dbReference type="Pfam" id="PF26410">
    <property type="entry name" value="GH5_mannosidase"/>
    <property type="match status" value="1"/>
</dbReference>
<dbReference type="Proteomes" id="UP001443914">
    <property type="component" value="Unassembled WGS sequence"/>
</dbReference>
<dbReference type="PROSITE" id="PS00659">
    <property type="entry name" value="GLYCOSYL_HYDROL_F5"/>
    <property type="match status" value="1"/>
</dbReference>
<protein>
    <recommendedName>
        <fullName evidence="4">mannan endo-1,4-beta-mannosidase</fullName>
        <ecNumber evidence="4">3.2.1.78</ecNumber>
    </recommendedName>
</protein>
<evidence type="ECO:0000256" key="2">
    <source>
        <dbReference type="ARBA" id="ARBA00004613"/>
    </source>
</evidence>
<evidence type="ECO:0000313" key="11">
    <source>
        <dbReference type="Proteomes" id="UP001443914"/>
    </source>
</evidence>
<dbReference type="GO" id="GO:0016985">
    <property type="term" value="F:mannan endo-1,4-beta-mannosidase activity"/>
    <property type="evidence" value="ECO:0007669"/>
    <property type="project" value="UniProtKB-EC"/>
</dbReference>
<keyword evidence="7" id="KW-0326">Glycosidase</keyword>
<comment type="subcellular location">
    <subcellularLocation>
        <location evidence="2">Secreted</location>
    </subcellularLocation>
</comment>
<organism evidence="10 11">
    <name type="scientific">Saponaria officinalis</name>
    <name type="common">Common soapwort</name>
    <name type="synonym">Lychnis saponaria</name>
    <dbReference type="NCBI Taxonomy" id="3572"/>
    <lineage>
        <taxon>Eukaryota</taxon>
        <taxon>Viridiplantae</taxon>
        <taxon>Streptophyta</taxon>
        <taxon>Embryophyta</taxon>
        <taxon>Tracheophyta</taxon>
        <taxon>Spermatophyta</taxon>
        <taxon>Magnoliopsida</taxon>
        <taxon>eudicotyledons</taxon>
        <taxon>Gunneridae</taxon>
        <taxon>Pentapetalae</taxon>
        <taxon>Caryophyllales</taxon>
        <taxon>Caryophyllaceae</taxon>
        <taxon>Caryophylleae</taxon>
        <taxon>Saponaria</taxon>
    </lineage>
</organism>
<dbReference type="SUPFAM" id="SSF51445">
    <property type="entry name" value="(Trans)glycosidases"/>
    <property type="match status" value="1"/>
</dbReference>
<dbReference type="PANTHER" id="PTHR31451">
    <property type="match status" value="1"/>
</dbReference>
<proteinExistence type="inferred from homology"/>
<evidence type="ECO:0000256" key="5">
    <source>
        <dbReference type="ARBA" id="ARBA00022525"/>
    </source>
</evidence>
<evidence type="ECO:0000256" key="8">
    <source>
        <dbReference type="SAM" id="Phobius"/>
    </source>
</evidence>
<evidence type="ECO:0000256" key="3">
    <source>
        <dbReference type="ARBA" id="ARBA00005641"/>
    </source>
</evidence>
<dbReference type="EMBL" id="JBDFQZ010000009">
    <property type="protein sequence ID" value="KAK9689882.1"/>
    <property type="molecule type" value="Genomic_DNA"/>
</dbReference>
<name>A0AAW1IJW7_SAPOF</name>